<feature type="compositionally biased region" description="Polar residues" evidence="1">
    <location>
        <begin position="27"/>
        <end position="38"/>
    </location>
</feature>
<dbReference type="Proteomes" id="UP000765509">
    <property type="component" value="Unassembled WGS sequence"/>
</dbReference>
<organism evidence="2 3">
    <name type="scientific">Austropuccinia psidii MF-1</name>
    <dbReference type="NCBI Taxonomy" id="1389203"/>
    <lineage>
        <taxon>Eukaryota</taxon>
        <taxon>Fungi</taxon>
        <taxon>Dikarya</taxon>
        <taxon>Basidiomycota</taxon>
        <taxon>Pucciniomycotina</taxon>
        <taxon>Pucciniomycetes</taxon>
        <taxon>Pucciniales</taxon>
        <taxon>Sphaerophragmiaceae</taxon>
        <taxon>Austropuccinia</taxon>
    </lineage>
</organism>
<dbReference type="AlphaFoldDB" id="A0A9Q3BYV0"/>
<dbReference type="EMBL" id="AVOT02003544">
    <property type="protein sequence ID" value="MBW0473808.1"/>
    <property type="molecule type" value="Genomic_DNA"/>
</dbReference>
<feature type="region of interest" description="Disordered" evidence="1">
    <location>
        <begin position="1"/>
        <end position="20"/>
    </location>
</feature>
<proteinExistence type="predicted"/>
<evidence type="ECO:0000313" key="3">
    <source>
        <dbReference type="Proteomes" id="UP000765509"/>
    </source>
</evidence>
<evidence type="ECO:0000256" key="1">
    <source>
        <dbReference type="SAM" id="MobiDB-lite"/>
    </source>
</evidence>
<comment type="caution">
    <text evidence="2">The sequence shown here is derived from an EMBL/GenBank/DDBJ whole genome shotgun (WGS) entry which is preliminary data.</text>
</comment>
<evidence type="ECO:0000313" key="2">
    <source>
        <dbReference type="EMBL" id="MBW0473808.1"/>
    </source>
</evidence>
<feature type="compositionally biased region" description="Basic and acidic residues" evidence="1">
    <location>
        <begin position="39"/>
        <end position="48"/>
    </location>
</feature>
<reference evidence="2" key="1">
    <citation type="submission" date="2021-03" db="EMBL/GenBank/DDBJ databases">
        <title>Draft genome sequence of rust myrtle Austropuccinia psidii MF-1, a brazilian biotype.</title>
        <authorList>
            <person name="Quecine M.C."/>
            <person name="Pachon D.M.R."/>
            <person name="Bonatelli M.L."/>
            <person name="Correr F.H."/>
            <person name="Franceschini L.M."/>
            <person name="Leite T.F."/>
            <person name="Margarido G.R.A."/>
            <person name="Almeida C.A."/>
            <person name="Ferrarezi J.A."/>
            <person name="Labate C.A."/>
        </authorList>
    </citation>
    <scope>NUCLEOTIDE SEQUENCE</scope>
    <source>
        <strain evidence="2">MF-1</strain>
    </source>
</reference>
<protein>
    <submittedName>
        <fullName evidence="2">Uncharacterized protein</fullName>
    </submittedName>
</protein>
<sequence>MNDELLAHPKKVPQGGGNSEILQWMESTIIQTSNQENKGISEQKERGNQVEAPVSSTRKPQARKPPKKGGITRKRSGGNHITPVTGSQESKKIPWKLYSTWLEPCCNSRKKRNKE</sequence>
<keyword evidence="3" id="KW-1185">Reference proteome</keyword>
<name>A0A9Q3BYV0_9BASI</name>
<accession>A0A9Q3BYV0</accession>
<feature type="region of interest" description="Disordered" evidence="1">
    <location>
        <begin position="27"/>
        <end position="93"/>
    </location>
</feature>
<gene>
    <name evidence="2" type="ORF">O181_013523</name>
</gene>
<feature type="compositionally biased region" description="Basic residues" evidence="1">
    <location>
        <begin position="60"/>
        <end position="77"/>
    </location>
</feature>